<feature type="transmembrane region" description="Helical" evidence="7">
    <location>
        <begin position="548"/>
        <end position="566"/>
    </location>
</feature>
<evidence type="ECO:0000256" key="3">
    <source>
        <dbReference type="ARBA" id="ARBA00022692"/>
    </source>
</evidence>
<evidence type="ECO:0000256" key="2">
    <source>
        <dbReference type="ARBA" id="ARBA00022475"/>
    </source>
</evidence>
<accession>A0A9D2DJY0</accession>
<feature type="transmembrane region" description="Helical" evidence="7">
    <location>
        <begin position="974"/>
        <end position="993"/>
    </location>
</feature>
<keyword evidence="2" id="KW-1003">Cell membrane</keyword>
<proteinExistence type="inferred from homology"/>
<dbReference type="PANTHER" id="PTHR30572:SF4">
    <property type="entry name" value="ABC TRANSPORTER PERMEASE YTRF"/>
    <property type="match status" value="1"/>
</dbReference>
<comment type="subcellular location">
    <subcellularLocation>
        <location evidence="1">Cell membrane</location>
        <topology evidence="1">Multi-pass membrane protein</topology>
    </subcellularLocation>
</comment>
<sequence length="1010" mass="106384">MAKHFKGEKDARGEKDRALAAAVAPRGNVFTRFTLRSLAANRVRTTVTIVGVALATGLLMAVLASVTSLHAAIVNYMRSTDGVWQESFDYTDDATLGNLRTLAGDHLDRLATRRDLGAVALSEENAEYAGTYLGIYDLPVESMSTPRAAGDTDYAVYPAPELDEGRLPEKPGEIALPAYLRGETLVSGASQITGVDGGATSAGELEIGSEVTLAAGRRVWVSEPETPIRSGALFQVEYSYETGEDGSINEGETVLETLTDVGEARTYTVVGFVNTSYSDGNVAYVSPDEPAMTASEGAVGNAFFSTTGYASKDELDQLMVRLLSDSGQGWSTNSSLLMYQGLDTGRQITTSLVLFAGVLAAVIVVAAVSLISNAFRISISERTRQFGLLASLGASRRQLRRTVYVEAGIIGLIGIPIGVALGIGGAAAAFALTAEGWSMIVGNGVTVGLVLRPLDAVAAIALGALALLVSALVPAVRASRVSAVDAIRQTQDVRPSKRLRRVFRRRRTAMDDFSADGRRPRGLAARLGGMPAFLARRTLAVSAGKSRAAAMALAVSVALLVTAGLVSDYLSGMTSYIDYGGGADMQMWVSMSETSSELADSPAAVNVNDITTDIAKVSGVKEGSASGLVRTYGSVHVDPAGVSWDAVDAYDASSPYGGFQMDREGYGSADFYLADDATWRALAADLGLSGDAADPEHVSCVAFNRVSTTNESTYGTVEPFTGSAETIDVLLADLADNQWLGMNDDGSAYGLRERNEDASEVTFVSPASELGLKTVSVPVVAYTDDLGESFPIGSALMAEATGLTLVMPASAVFGSELEGAMSTSIIQYFASFAEGADENAVIEGIQETFGARGDIDTVTINNLRESLREYNAMIFTVNVFLYCFIAITMAIAVANVFNTIASGLMLRTREFATLQSVGMGHRSFRRMIFLECADFAVKGLVGGVVLAALVNWGFFSALSSSISTLAFEMPWGHVALAFAVVVVVLAVSAAYALHKTHAMNLVEALRADAL</sequence>
<dbReference type="EMBL" id="DXBZ01000060">
    <property type="protein sequence ID" value="HIZ18139.1"/>
    <property type="molecule type" value="Genomic_DNA"/>
</dbReference>
<evidence type="ECO:0000256" key="7">
    <source>
        <dbReference type="SAM" id="Phobius"/>
    </source>
</evidence>
<evidence type="ECO:0000256" key="5">
    <source>
        <dbReference type="ARBA" id="ARBA00023136"/>
    </source>
</evidence>
<dbReference type="AlphaFoldDB" id="A0A9D2DJY0"/>
<evidence type="ECO:0000256" key="1">
    <source>
        <dbReference type="ARBA" id="ARBA00004651"/>
    </source>
</evidence>
<feature type="domain" description="ABC3 transporter permease C-terminal" evidence="8">
    <location>
        <begin position="358"/>
        <end position="482"/>
    </location>
</feature>
<feature type="transmembrane region" description="Helical" evidence="7">
    <location>
        <begin position="352"/>
        <end position="375"/>
    </location>
</feature>
<protein>
    <submittedName>
        <fullName evidence="9">ABC transporter permease</fullName>
    </submittedName>
</protein>
<feature type="transmembrane region" description="Helical" evidence="7">
    <location>
        <begin position="879"/>
        <end position="906"/>
    </location>
</feature>
<feature type="transmembrane region" description="Helical" evidence="7">
    <location>
        <begin position="46"/>
        <end position="69"/>
    </location>
</feature>
<dbReference type="InterPro" id="IPR003838">
    <property type="entry name" value="ABC3_permease_C"/>
</dbReference>
<keyword evidence="5 7" id="KW-0472">Membrane</keyword>
<organism evidence="9 10">
    <name type="scientific">Candidatus Olsenella stercoravium</name>
    <dbReference type="NCBI Taxonomy" id="2838713"/>
    <lineage>
        <taxon>Bacteria</taxon>
        <taxon>Bacillati</taxon>
        <taxon>Actinomycetota</taxon>
        <taxon>Coriobacteriia</taxon>
        <taxon>Coriobacteriales</taxon>
        <taxon>Atopobiaceae</taxon>
        <taxon>Olsenella</taxon>
    </lineage>
</organism>
<keyword evidence="3 7" id="KW-0812">Transmembrane</keyword>
<feature type="transmembrane region" description="Helical" evidence="7">
    <location>
        <begin position="454"/>
        <end position="473"/>
    </location>
</feature>
<gene>
    <name evidence="9" type="ORF">IAA22_03370</name>
</gene>
<evidence type="ECO:0000256" key="6">
    <source>
        <dbReference type="ARBA" id="ARBA00038076"/>
    </source>
</evidence>
<comment type="similarity">
    <text evidence="6">Belongs to the ABC-4 integral membrane protein family.</text>
</comment>
<reference evidence="9" key="1">
    <citation type="journal article" date="2021" name="PeerJ">
        <title>Extensive microbial diversity within the chicken gut microbiome revealed by metagenomics and culture.</title>
        <authorList>
            <person name="Gilroy R."/>
            <person name="Ravi A."/>
            <person name="Getino M."/>
            <person name="Pursley I."/>
            <person name="Horton D.L."/>
            <person name="Alikhan N.F."/>
            <person name="Baker D."/>
            <person name="Gharbi K."/>
            <person name="Hall N."/>
            <person name="Watson M."/>
            <person name="Adriaenssens E.M."/>
            <person name="Foster-Nyarko E."/>
            <person name="Jarju S."/>
            <person name="Secka A."/>
            <person name="Antonio M."/>
            <person name="Oren A."/>
            <person name="Chaudhuri R.R."/>
            <person name="La Ragione R."/>
            <person name="Hildebrand F."/>
            <person name="Pallen M.J."/>
        </authorList>
    </citation>
    <scope>NUCLEOTIDE SEQUENCE</scope>
    <source>
        <strain evidence="9">ChiHecolR3B27-1887</strain>
    </source>
</reference>
<evidence type="ECO:0000259" key="8">
    <source>
        <dbReference type="Pfam" id="PF02687"/>
    </source>
</evidence>
<dbReference type="InterPro" id="IPR050250">
    <property type="entry name" value="Macrolide_Exporter_MacB"/>
</dbReference>
<feature type="transmembrane region" description="Helical" evidence="7">
    <location>
        <begin position="927"/>
        <end position="954"/>
    </location>
</feature>
<dbReference type="GO" id="GO:0005886">
    <property type="term" value="C:plasma membrane"/>
    <property type="evidence" value="ECO:0007669"/>
    <property type="project" value="UniProtKB-SubCell"/>
</dbReference>
<comment type="caution">
    <text evidence="9">The sequence shown here is derived from an EMBL/GenBank/DDBJ whole genome shotgun (WGS) entry which is preliminary data.</text>
</comment>
<evidence type="ECO:0000313" key="10">
    <source>
        <dbReference type="Proteomes" id="UP000824029"/>
    </source>
</evidence>
<dbReference type="PANTHER" id="PTHR30572">
    <property type="entry name" value="MEMBRANE COMPONENT OF TRANSPORTER-RELATED"/>
    <property type="match status" value="1"/>
</dbReference>
<reference evidence="9" key="2">
    <citation type="submission" date="2021-04" db="EMBL/GenBank/DDBJ databases">
        <authorList>
            <person name="Gilroy R."/>
        </authorList>
    </citation>
    <scope>NUCLEOTIDE SEQUENCE</scope>
    <source>
        <strain evidence="9">ChiHecolR3B27-1887</strain>
    </source>
</reference>
<feature type="transmembrane region" description="Helical" evidence="7">
    <location>
        <begin position="403"/>
        <end position="434"/>
    </location>
</feature>
<name>A0A9D2DJY0_9ACTN</name>
<dbReference type="GO" id="GO:0022857">
    <property type="term" value="F:transmembrane transporter activity"/>
    <property type="evidence" value="ECO:0007669"/>
    <property type="project" value="TreeGrafter"/>
</dbReference>
<dbReference type="Proteomes" id="UP000824029">
    <property type="component" value="Unassembled WGS sequence"/>
</dbReference>
<keyword evidence="4 7" id="KW-1133">Transmembrane helix</keyword>
<evidence type="ECO:0000256" key="4">
    <source>
        <dbReference type="ARBA" id="ARBA00022989"/>
    </source>
</evidence>
<dbReference type="Pfam" id="PF02687">
    <property type="entry name" value="FtsX"/>
    <property type="match status" value="2"/>
</dbReference>
<evidence type="ECO:0000313" key="9">
    <source>
        <dbReference type="EMBL" id="HIZ18139.1"/>
    </source>
</evidence>
<feature type="domain" description="ABC3 transporter permease C-terminal" evidence="8">
    <location>
        <begin position="883"/>
        <end position="995"/>
    </location>
</feature>